<reference evidence="1 2" key="1">
    <citation type="submission" date="2021-06" db="EMBL/GenBank/DDBJ databases">
        <authorList>
            <person name="Palmer J.M."/>
        </authorList>
    </citation>
    <scope>NUCLEOTIDE SEQUENCE [LARGE SCALE GENOMIC DNA]</scope>
    <source>
        <strain evidence="1 2">GA_2019</strain>
        <tissue evidence="1">Muscle</tissue>
    </source>
</reference>
<protein>
    <submittedName>
        <fullName evidence="1">Uncharacterized protein</fullName>
    </submittedName>
</protein>
<dbReference type="Proteomes" id="UP001476798">
    <property type="component" value="Unassembled WGS sequence"/>
</dbReference>
<evidence type="ECO:0000313" key="2">
    <source>
        <dbReference type="Proteomes" id="UP001476798"/>
    </source>
</evidence>
<sequence>MASAHSSLVPTVQKVQKENYILRFCYADIERWNGPICLEQKVTWSPVLDVFAYRETQTERLHPNINQVFCNLVKHFKMTECGCEHFQV</sequence>
<keyword evidence="2" id="KW-1185">Reference proteome</keyword>
<dbReference type="EMBL" id="JAHRIO010092462">
    <property type="protein sequence ID" value="MEQ2189259.1"/>
    <property type="molecule type" value="Genomic_DNA"/>
</dbReference>
<comment type="caution">
    <text evidence="1">The sequence shown here is derived from an EMBL/GenBank/DDBJ whole genome shotgun (WGS) entry which is preliminary data.</text>
</comment>
<gene>
    <name evidence="1" type="ORF">GOODEAATRI_023362</name>
</gene>
<accession>A0ABV0Q0H0</accession>
<proteinExistence type="predicted"/>
<organism evidence="1 2">
    <name type="scientific">Goodea atripinnis</name>
    <dbReference type="NCBI Taxonomy" id="208336"/>
    <lineage>
        <taxon>Eukaryota</taxon>
        <taxon>Metazoa</taxon>
        <taxon>Chordata</taxon>
        <taxon>Craniata</taxon>
        <taxon>Vertebrata</taxon>
        <taxon>Euteleostomi</taxon>
        <taxon>Actinopterygii</taxon>
        <taxon>Neopterygii</taxon>
        <taxon>Teleostei</taxon>
        <taxon>Neoteleostei</taxon>
        <taxon>Acanthomorphata</taxon>
        <taxon>Ovalentaria</taxon>
        <taxon>Atherinomorphae</taxon>
        <taxon>Cyprinodontiformes</taxon>
        <taxon>Goodeidae</taxon>
        <taxon>Goodea</taxon>
    </lineage>
</organism>
<evidence type="ECO:0000313" key="1">
    <source>
        <dbReference type="EMBL" id="MEQ2189259.1"/>
    </source>
</evidence>
<name>A0ABV0Q0H0_9TELE</name>